<dbReference type="InterPro" id="IPR036846">
    <property type="entry name" value="GM2-AP_sf"/>
</dbReference>
<reference evidence="3 4" key="1">
    <citation type="journal article" date="2007" name="Nature">
        <title>Evolution of genes and genomes on the Drosophila phylogeny.</title>
        <authorList>
            <consortium name="Drosophila 12 Genomes Consortium"/>
            <person name="Clark A.G."/>
            <person name="Eisen M.B."/>
            <person name="Smith D.R."/>
            <person name="Bergman C.M."/>
            <person name="Oliver B."/>
            <person name="Markow T.A."/>
            <person name="Kaufman T.C."/>
            <person name="Kellis M."/>
            <person name="Gelbart W."/>
            <person name="Iyer V.N."/>
            <person name="Pollard D.A."/>
            <person name="Sackton T.B."/>
            <person name="Larracuente A.M."/>
            <person name="Singh N.D."/>
            <person name="Abad J.P."/>
            <person name="Abt D.N."/>
            <person name="Adryan B."/>
            <person name="Aguade M."/>
            <person name="Akashi H."/>
            <person name="Anderson W.W."/>
            <person name="Aquadro C.F."/>
            <person name="Ardell D.H."/>
            <person name="Arguello R."/>
            <person name="Artieri C.G."/>
            <person name="Barbash D.A."/>
            <person name="Barker D."/>
            <person name="Barsanti P."/>
            <person name="Batterham P."/>
            <person name="Batzoglou S."/>
            <person name="Begun D."/>
            <person name="Bhutkar A."/>
            <person name="Blanco E."/>
            <person name="Bosak S.A."/>
            <person name="Bradley R.K."/>
            <person name="Brand A.D."/>
            <person name="Brent M.R."/>
            <person name="Brooks A.N."/>
            <person name="Brown R.H."/>
            <person name="Butlin R.K."/>
            <person name="Caggese C."/>
            <person name="Calvi B.R."/>
            <person name="Bernardo de Carvalho A."/>
            <person name="Caspi A."/>
            <person name="Castrezana S."/>
            <person name="Celniker S.E."/>
            <person name="Chang J.L."/>
            <person name="Chapple C."/>
            <person name="Chatterji S."/>
            <person name="Chinwalla A."/>
            <person name="Civetta A."/>
            <person name="Clifton S.W."/>
            <person name="Comeron J.M."/>
            <person name="Costello J.C."/>
            <person name="Coyne J.A."/>
            <person name="Daub J."/>
            <person name="David R.G."/>
            <person name="Delcher A.L."/>
            <person name="Delehaunty K."/>
            <person name="Do C.B."/>
            <person name="Ebling H."/>
            <person name="Edwards K."/>
            <person name="Eickbush T."/>
            <person name="Evans J.D."/>
            <person name="Filipski A."/>
            <person name="Findeiss S."/>
            <person name="Freyhult E."/>
            <person name="Fulton L."/>
            <person name="Fulton R."/>
            <person name="Garcia A.C."/>
            <person name="Gardiner A."/>
            <person name="Garfield D.A."/>
            <person name="Garvin B.E."/>
            <person name="Gibson G."/>
            <person name="Gilbert D."/>
            <person name="Gnerre S."/>
            <person name="Godfrey J."/>
            <person name="Good R."/>
            <person name="Gotea V."/>
            <person name="Gravely B."/>
            <person name="Greenberg A.J."/>
            <person name="Griffiths-Jones S."/>
            <person name="Gross S."/>
            <person name="Guigo R."/>
            <person name="Gustafson E.A."/>
            <person name="Haerty W."/>
            <person name="Hahn M.W."/>
            <person name="Halligan D.L."/>
            <person name="Halpern A.L."/>
            <person name="Halter G.M."/>
            <person name="Han M.V."/>
            <person name="Heger A."/>
            <person name="Hillier L."/>
            <person name="Hinrichs A.S."/>
            <person name="Holmes I."/>
            <person name="Hoskins R.A."/>
            <person name="Hubisz M.J."/>
            <person name="Hultmark D."/>
            <person name="Huntley M.A."/>
            <person name="Jaffe D.B."/>
            <person name="Jagadeeshan S."/>
            <person name="Jeck W.R."/>
            <person name="Johnson J."/>
            <person name="Jones C.D."/>
            <person name="Jordan W.C."/>
            <person name="Karpen G.H."/>
            <person name="Kataoka E."/>
            <person name="Keightley P.D."/>
            <person name="Kheradpour P."/>
            <person name="Kirkness E.F."/>
            <person name="Koerich L.B."/>
            <person name="Kristiansen K."/>
            <person name="Kudrna D."/>
            <person name="Kulathinal R.J."/>
            <person name="Kumar S."/>
            <person name="Kwok R."/>
            <person name="Lander E."/>
            <person name="Langley C.H."/>
            <person name="Lapoint R."/>
            <person name="Lazzaro B.P."/>
            <person name="Lee S.J."/>
            <person name="Levesque L."/>
            <person name="Li R."/>
            <person name="Lin C.F."/>
            <person name="Lin M.F."/>
            <person name="Lindblad-Toh K."/>
            <person name="Llopart A."/>
            <person name="Long M."/>
            <person name="Low L."/>
            <person name="Lozovsky E."/>
            <person name="Lu J."/>
            <person name="Luo M."/>
            <person name="Machado C.A."/>
            <person name="Makalowski W."/>
            <person name="Marzo M."/>
            <person name="Matsuda M."/>
            <person name="Matzkin L."/>
            <person name="McAllister B."/>
            <person name="McBride C.S."/>
            <person name="McKernan B."/>
            <person name="McKernan K."/>
            <person name="Mendez-Lago M."/>
            <person name="Minx P."/>
            <person name="Mollenhauer M.U."/>
            <person name="Montooth K."/>
            <person name="Mount S.M."/>
            <person name="Mu X."/>
            <person name="Myers E."/>
            <person name="Negre B."/>
            <person name="Newfeld S."/>
            <person name="Nielsen R."/>
            <person name="Noor M.A."/>
            <person name="O'Grady P."/>
            <person name="Pachter L."/>
            <person name="Papaceit M."/>
            <person name="Parisi M.J."/>
            <person name="Parisi M."/>
            <person name="Parts L."/>
            <person name="Pedersen J.S."/>
            <person name="Pesole G."/>
            <person name="Phillippy A.M."/>
            <person name="Ponting C.P."/>
            <person name="Pop M."/>
            <person name="Porcelli D."/>
            <person name="Powell J.R."/>
            <person name="Prohaska S."/>
            <person name="Pruitt K."/>
            <person name="Puig M."/>
            <person name="Quesneville H."/>
            <person name="Ram K.R."/>
            <person name="Rand D."/>
            <person name="Rasmussen M.D."/>
            <person name="Reed L.K."/>
            <person name="Reenan R."/>
            <person name="Reily A."/>
            <person name="Remington K.A."/>
            <person name="Rieger T.T."/>
            <person name="Ritchie M.G."/>
            <person name="Robin C."/>
            <person name="Rogers Y.H."/>
            <person name="Rohde C."/>
            <person name="Rozas J."/>
            <person name="Rubenfield M.J."/>
            <person name="Ruiz A."/>
            <person name="Russo S."/>
            <person name="Salzberg S.L."/>
            <person name="Sanchez-Gracia A."/>
            <person name="Saranga D.J."/>
            <person name="Sato H."/>
            <person name="Schaeffer S.W."/>
            <person name="Schatz M.C."/>
            <person name="Schlenke T."/>
            <person name="Schwartz R."/>
            <person name="Segarra C."/>
            <person name="Singh R.S."/>
            <person name="Sirot L."/>
            <person name="Sirota M."/>
            <person name="Sisneros N.B."/>
            <person name="Smith C.D."/>
            <person name="Smith T.F."/>
            <person name="Spieth J."/>
            <person name="Stage D.E."/>
            <person name="Stark A."/>
            <person name="Stephan W."/>
            <person name="Strausberg R.L."/>
            <person name="Strempel S."/>
            <person name="Sturgill D."/>
            <person name="Sutton G."/>
            <person name="Sutton G.G."/>
            <person name="Tao W."/>
            <person name="Teichmann S."/>
            <person name="Tobari Y.N."/>
            <person name="Tomimura Y."/>
            <person name="Tsolas J.M."/>
            <person name="Valente V.L."/>
            <person name="Venter E."/>
            <person name="Venter J.C."/>
            <person name="Vicario S."/>
            <person name="Vieira F.G."/>
            <person name="Vilella A.J."/>
            <person name="Villasante A."/>
            <person name="Walenz B."/>
            <person name="Wang J."/>
            <person name="Wasserman M."/>
            <person name="Watts T."/>
            <person name="Wilson D."/>
            <person name="Wilson R.K."/>
            <person name="Wing R.A."/>
            <person name="Wolfner M.F."/>
            <person name="Wong A."/>
            <person name="Wong G.K."/>
            <person name="Wu C.I."/>
            <person name="Wu G."/>
            <person name="Yamamoto D."/>
            <person name="Yang H.P."/>
            <person name="Yang S.P."/>
            <person name="Yorke J.A."/>
            <person name="Yoshida K."/>
            <person name="Zdobnov E."/>
            <person name="Zhang P."/>
            <person name="Zhang Y."/>
            <person name="Zimin A.V."/>
            <person name="Baldwin J."/>
            <person name="Abdouelleil A."/>
            <person name="Abdulkadir J."/>
            <person name="Abebe A."/>
            <person name="Abera B."/>
            <person name="Abreu J."/>
            <person name="Acer S.C."/>
            <person name="Aftuck L."/>
            <person name="Alexander A."/>
            <person name="An P."/>
            <person name="Anderson E."/>
            <person name="Anderson S."/>
            <person name="Arachi H."/>
            <person name="Azer M."/>
            <person name="Bachantsang P."/>
            <person name="Barry A."/>
            <person name="Bayul T."/>
            <person name="Berlin A."/>
            <person name="Bessette D."/>
            <person name="Bloom T."/>
            <person name="Blye J."/>
            <person name="Boguslavskiy L."/>
            <person name="Bonnet C."/>
            <person name="Boukhgalter B."/>
            <person name="Bourzgui I."/>
            <person name="Brown A."/>
            <person name="Cahill P."/>
            <person name="Channer S."/>
            <person name="Cheshatsang Y."/>
            <person name="Chuda L."/>
            <person name="Citroen M."/>
            <person name="Collymore A."/>
            <person name="Cooke P."/>
            <person name="Costello M."/>
            <person name="D'Aco K."/>
            <person name="Daza R."/>
            <person name="De Haan G."/>
            <person name="DeGray S."/>
            <person name="DeMaso C."/>
            <person name="Dhargay N."/>
            <person name="Dooley K."/>
            <person name="Dooley E."/>
            <person name="Doricent M."/>
            <person name="Dorje P."/>
            <person name="Dorjee K."/>
            <person name="Dupes A."/>
            <person name="Elong R."/>
            <person name="Falk J."/>
            <person name="Farina A."/>
            <person name="Faro S."/>
            <person name="Ferguson D."/>
            <person name="Fisher S."/>
            <person name="Foley C.D."/>
            <person name="Franke A."/>
            <person name="Friedrich D."/>
            <person name="Gadbois L."/>
            <person name="Gearin G."/>
            <person name="Gearin C.R."/>
            <person name="Giannoukos G."/>
            <person name="Goode T."/>
            <person name="Graham J."/>
            <person name="Grandbois E."/>
            <person name="Grewal S."/>
            <person name="Gyaltsen K."/>
            <person name="Hafez N."/>
            <person name="Hagos B."/>
            <person name="Hall J."/>
            <person name="Henson C."/>
            <person name="Hollinger A."/>
            <person name="Honan T."/>
            <person name="Huard M.D."/>
            <person name="Hughes L."/>
            <person name="Hurhula B."/>
            <person name="Husby M.E."/>
            <person name="Kamat A."/>
            <person name="Kanga B."/>
            <person name="Kashin S."/>
            <person name="Khazanovich D."/>
            <person name="Kisner P."/>
            <person name="Lance K."/>
            <person name="Lara M."/>
            <person name="Lee W."/>
            <person name="Lennon N."/>
            <person name="Letendre F."/>
            <person name="LeVine R."/>
            <person name="Lipovsky A."/>
            <person name="Liu X."/>
            <person name="Liu J."/>
            <person name="Liu S."/>
            <person name="Lokyitsang T."/>
            <person name="Lokyitsang Y."/>
            <person name="Lubonja R."/>
            <person name="Lui A."/>
            <person name="MacDonald P."/>
            <person name="Magnisalis V."/>
            <person name="Maru K."/>
            <person name="Matthews C."/>
            <person name="McCusker W."/>
            <person name="McDonough S."/>
            <person name="Mehta T."/>
            <person name="Meldrim J."/>
            <person name="Meneus L."/>
            <person name="Mihai O."/>
            <person name="Mihalev A."/>
            <person name="Mihova T."/>
            <person name="Mittelman R."/>
            <person name="Mlenga V."/>
            <person name="Montmayeur A."/>
            <person name="Mulrain L."/>
            <person name="Navidi A."/>
            <person name="Naylor J."/>
            <person name="Negash T."/>
            <person name="Nguyen T."/>
            <person name="Nguyen N."/>
            <person name="Nicol R."/>
            <person name="Norbu C."/>
            <person name="Norbu N."/>
            <person name="Novod N."/>
            <person name="O'Neill B."/>
            <person name="Osman S."/>
            <person name="Markiewicz E."/>
            <person name="Oyono O.L."/>
            <person name="Patti C."/>
            <person name="Phunkhang P."/>
            <person name="Pierre F."/>
            <person name="Priest M."/>
            <person name="Raghuraman S."/>
            <person name="Rege F."/>
            <person name="Reyes R."/>
            <person name="Rise C."/>
            <person name="Rogov P."/>
            <person name="Ross K."/>
            <person name="Ryan E."/>
            <person name="Settipalli S."/>
            <person name="Shea T."/>
            <person name="Sherpa N."/>
            <person name="Shi L."/>
            <person name="Shih D."/>
            <person name="Sparrow T."/>
            <person name="Spaulding J."/>
            <person name="Stalker J."/>
            <person name="Stange-Thomann N."/>
            <person name="Stavropoulos S."/>
            <person name="Stone C."/>
            <person name="Strader C."/>
            <person name="Tesfaye S."/>
            <person name="Thomson T."/>
            <person name="Thoulutsang Y."/>
            <person name="Thoulutsang D."/>
            <person name="Topham K."/>
            <person name="Topping I."/>
            <person name="Tsamla T."/>
            <person name="Vassiliev H."/>
            <person name="Vo A."/>
            <person name="Wangchuk T."/>
            <person name="Wangdi T."/>
            <person name="Weiand M."/>
            <person name="Wilkinson J."/>
            <person name="Wilson A."/>
            <person name="Yadav S."/>
            <person name="Young G."/>
            <person name="Yu Q."/>
            <person name="Zembek L."/>
            <person name="Zhong D."/>
            <person name="Zimmer A."/>
            <person name="Zwirko Z."/>
            <person name="Jaffe D.B."/>
            <person name="Alvarez P."/>
            <person name="Brockman W."/>
            <person name="Butler J."/>
            <person name="Chin C."/>
            <person name="Gnerre S."/>
            <person name="Grabherr M."/>
            <person name="Kleber M."/>
            <person name="Mauceli E."/>
            <person name="MacCallum I."/>
        </authorList>
    </citation>
    <scope>NUCLEOTIDE SEQUENCE [LARGE SCALE GENOMIC DNA]</scope>
    <source>
        <strain evidence="4">Tucson 14030-0811.24</strain>
    </source>
</reference>
<name>B4N5Q5_DROWI</name>
<evidence type="ECO:0000313" key="3">
    <source>
        <dbReference type="EMBL" id="EDW79694.2"/>
    </source>
</evidence>
<sequence length="182" mass="21096">MLFASLILLLNYLQFLQAAHNPFTLRSKFTNISVEFGSDFLSGMRAWLTPQGSLNVDMHVNRTLTAGLRTSMTVQYKIGGPNQYQTLFNYDLDTCKTLEELLKTSLMRVWFRNILKYGHLTDKCPIKAGFYDVRNFQLENNSIPAYLRPGEYRVNDINYYGKPKVKNRQRLVASLTLDAKFY</sequence>
<feature type="signal peptide" evidence="2">
    <location>
        <begin position="1"/>
        <end position="18"/>
    </location>
</feature>
<dbReference type="PANTHER" id="PTHR20898:SF0">
    <property type="entry name" value="DAEDALUS ON 3-RELATED"/>
    <property type="match status" value="1"/>
</dbReference>
<gene>
    <name evidence="3" type="primary">Dwil\GK17882</name>
    <name evidence="3" type="ORF">Dwil_GK17882</name>
</gene>
<dbReference type="SUPFAM" id="SSF63707">
    <property type="entry name" value="Ganglioside M2 (gm2) activator"/>
    <property type="match status" value="1"/>
</dbReference>
<proteinExistence type="predicted"/>
<organism evidence="3 4">
    <name type="scientific">Drosophila willistoni</name>
    <name type="common">Fruit fly</name>
    <dbReference type="NCBI Taxonomy" id="7260"/>
    <lineage>
        <taxon>Eukaryota</taxon>
        <taxon>Metazoa</taxon>
        <taxon>Ecdysozoa</taxon>
        <taxon>Arthropoda</taxon>
        <taxon>Hexapoda</taxon>
        <taxon>Insecta</taxon>
        <taxon>Pterygota</taxon>
        <taxon>Neoptera</taxon>
        <taxon>Endopterygota</taxon>
        <taxon>Diptera</taxon>
        <taxon>Brachycera</taxon>
        <taxon>Muscomorpha</taxon>
        <taxon>Ephydroidea</taxon>
        <taxon>Drosophilidae</taxon>
        <taxon>Drosophila</taxon>
        <taxon>Sophophora</taxon>
    </lineage>
</organism>
<dbReference type="eggNOG" id="ENOG502T71Y">
    <property type="taxonomic scope" value="Eukaryota"/>
</dbReference>
<evidence type="ECO:0000256" key="1">
    <source>
        <dbReference type="ARBA" id="ARBA00022729"/>
    </source>
</evidence>
<keyword evidence="1 2" id="KW-0732">Signal</keyword>
<keyword evidence="4" id="KW-1185">Reference proteome</keyword>
<dbReference type="PANTHER" id="PTHR20898">
    <property type="entry name" value="DAEDALUS ON 3-RELATED-RELATED"/>
    <property type="match status" value="1"/>
</dbReference>
<evidence type="ECO:0000313" key="4">
    <source>
        <dbReference type="Proteomes" id="UP000007798"/>
    </source>
</evidence>
<dbReference type="Proteomes" id="UP000007798">
    <property type="component" value="Unassembled WGS sequence"/>
</dbReference>
<dbReference type="SMART" id="SM00697">
    <property type="entry name" value="DM8"/>
    <property type="match status" value="1"/>
</dbReference>
<dbReference type="InParanoid" id="B4N5Q5"/>
<protein>
    <submittedName>
        <fullName evidence="3">Uncharacterized protein</fullName>
    </submittedName>
</protein>
<dbReference type="HOGENOM" id="CLU_1679757_0_0_1"/>
<accession>B4N5Q5</accession>
<dbReference type="EMBL" id="CH964154">
    <property type="protein sequence ID" value="EDW79694.2"/>
    <property type="molecule type" value="Genomic_DNA"/>
</dbReference>
<dbReference type="AlphaFoldDB" id="B4N5Q5"/>
<feature type="chain" id="PRO_5006458219" evidence="2">
    <location>
        <begin position="19"/>
        <end position="182"/>
    </location>
</feature>
<dbReference type="KEGG" id="dwi:6646256"/>
<evidence type="ECO:0000256" key="2">
    <source>
        <dbReference type="SAM" id="SignalP"/>
    </source>
</evidence>
<dbReference type="Gene3D" id="2.70.220.10">
    <property type="entry name" value="Ganglioside GM2 activator"/>
    <property type="match status" value="1"/>
</dbReference>
<dbReference type="OrthoDB" id="8059660at2759"/>
<dbReference type="Pfam" id="PF06477">
    <property type="entry name" value="DUF1091"/>
    <property type="match status" value="1"/>
</dbReference>
<dbReference type="InterPro" id="IPR010512">
    <property type="entry name" value="DUF1091"/>
</dbReference>